<evidence type="ECO:0000313" key="4">
    <source>
        <dbReference type="Proteomes" id="UP000001514"/>
    </source>
</evidence>
<dbReference type="PANTHER" id="PTHR46038">
    <property type="entry name" value="EXPRESSED PROTEIN-RELATED"/>
    <property type="match status" value="1"/>
</dbReference>
<keyword evidence="4" id="KW-1185">Reference proteome</keyword>
<dbReference type="Proteomes" id="UP000001514">
    <property type="component" value="Unassembled WGS sequence"/>
</dbReference>
<dbReference type="KEGG" id="smo:SELMODRAFT_446373"/>
<sequence length="226" mass="24709">MVLPAAIVCLFFVVLVLAICNQQGHPVLFPVVANTRAASSVRKAALPRDQHTGSDLDQQAHLEDDFFSLAPDISEKNHTHFPAVAGKNVDRERQDRVTPSPAATPLTAPPSPMLAVTPSPLLSPAWEGNDHISNFSWKQDNDDGDNQTSLESTLMSASVENKTILITELNKAWAVGGMFDLFLRSFHTGEGILHLLDHLLVATLDREASAESREIDFQFTVPECSM</sequence>
<dbReference type="EMBL" id="GL377634">
    <property type="protein sequence ID" value="EFJ13233.1"/>
    <property type="molecule type" value="Genomic_DNA"/>
</dbReference>
<dbReference type="PANTHER" id="PTHR46038:SF38">
    <property type="entry name" value="GLYCOSYLTRANSFERASE-RELATED"/>
    <property type="match status" value="1"/>
</dbReference>
<accession>D8SQV5</accession>
<evidence type="ECO:0000256" key="2">
    <source>
        <dbReference type="SAM" id="SignalP"/>
    </source>
</evidence>
<proteinExistence type="predicted"/>
<reference evidence="3 4" key="1">
    <citation type="journal article" date="2011" name="Science">
        <title>The Selaginella genome identifies genetic changes associated with the evolution of vascular plants.</title>
        <authorList>
            <person name="Banks J.A."/>
            <person name="Nishiyama T."/>
            <person name="Hasebe M."/>
            <person name="Bowman J.L."/>
            <person name="Gribskov M."/>
            <person name="dePamphilis C."/>
            <person name="Albert V.A."/>
            <person name="Aono N."/>
            <person name="Aoyama T."/>
            <person name="Ambrose B.A."/>
            <person name="Ashton N.W."/>
            <person name="Axtell M.J."/>
            <person name="Barker E."/>
            <person name="Barker M.S."/>
            <person name="Bennetzen J.L."/>
            <person name="Bonawitz N.D."/>
            <person name="Chapple C."/>
            <person name="Cheng C."/>
            <person name="Correa L.G."/>
            <person name="Dacre M."/>
            <person name="DeBarry J."/>
            <person name="Dreyer I."/>
            <person name="Elias M."/>
            <person name="Engstrom E.M."/>
            <person name="Estelle M."/>
            <person name="Feng L."/>
            <person name="Finet C."/>
            <person name="Floyd S.K."/>
            <person name="Frommer W.B."/>
            <person name="Fujita T."/>
            <person name="Gramzow L."/>
            <person name="Gutensohn M."/>
            <person name="Harholt J."/>
            <person name="Hattori M."/>
            <person name="Heyl A."/>
            <person name="Hirai T."/>
            <person name="Hiwatashi Y."/>
            <person name="Ishikawa M."/>
            <person name="Iwata M."/>
            <person name="Karol K.G."/>
            <person name="Koehler B."/>
            <person name="Kolukisaoglu U."/>
            <person name="Kubo M."/>
            <person name="Kurata T."/>
            <person name="Lalonde S."/>
            <person name="Li K."/>
            <person name="Li Y."/>
            <person name="Litt A."/>
            <person name="Lyons E."/>
            <person name="Manning G."/>
            <person name="Maruyama T."/>
            <person name="Michael T.P."/>
            <person name="Mikami K."/>
            <person name="Miyazaki S."/>
            <person name="Morinaga S."/>
            <person name="Murata T."/>
            <person name="Mueller-Roeber B."/>
            <person name="Nelson D.R."/>
            <person name="Obara M."/>
            <person name="Oguri Y."/>
            <person name="Olmstead R.G."/>
            <person name="Onodera N."/>
            <person name="Petersen B.L."/>
            <person name="Pils B."/>
            <person name="Prigge M."/>
            <person name="Rensing S.A."/>
            <person name="Riano-Pachon D.M."/>
            <person name="Roberts A.W."/>
            <person name="Sato Y."/>
            <person name="Scheller H.V."/>
            <person name="Schulz B."/>
            <person name="Schulz C."/>
            <person name="Shakirov E.V."/>
            <person name="Shibagaki N."/>
            <person name="Shinohara N."/>
            <person name="Shippen D.E."/>
            <person name="Soerensen I."/>
            <person name="Sotooka R."/>
            <person name="Sugimoto N."/>
            <person name="Sugita M."/>
            <person name="Sumikawa N."/>
            <person name="Tanurdzic M."/>
            <person name="Theissen G."/>
            <person name="Ulvskov P."/>
            <person name="Wakazuki S."/>
            <person name="Weng J.K."/>
            <person name="Willats W.W."/>
            <person name="Wipf D."/>
            <person name="Wolf P.G."/>
            <person name="Yang L."/>
            <person name="Zimmer A.D."/>
            <person name="Zhu Q."/>
            <person name="Mitros T."/>
            <person name="Hellsten U."/>
            <person name="Loque D."/>
            <person name="Otillar R."/>
            <person name="Salamov A."/>
            <person name="Schmutz J."/>
            <person name="Shapiro H."/>
            <person name="Lindquist E."/>
            <person name="Lucas S."/>
            <person name="Rokhsar D."/>
            <person name="Grigoriev I.V."/>
        </authorList>
    </citation>
    <scope>NUCLEOTIDE SEQUENCE [LARGE SCALE GENOMIC DNA]</scope>
</reference>
<dbReference type="HOGENOM" id="CLU_1226596_0_0_1"/>
<keyword evidence="2" id="KW-0732">Signal</keyword>
<evidence type="ECO:0000313" key="3">
    <source>
        <dbReference type="EMBL" id="EFJ13233.1"/>
    </source>
</evidence>
<organism evidence="4">
    <name type="scientific">Selaginella moellendorffii</name>
    <name type="common">Spikemoss</name>
    <dbReference type="NCBI Taxonomy" id="88036"/>
    <lineage>
        <taxon>Eukaryota</taxon>
        <taxon>Viridiplantae</taxon>
        <taxon>Streptophyta</taxon>
        <taxon>Embryophyta</taxon>
        <taxon>Tracheophyta</taxon>
        <taxon>Lycopodiopsida</taxon>
        <taxon>Selaginellales</taxon>
        <taxon>Selaginellaceae</taxon>
        <taxon>Selaginella</taxon>
    </lineage>
</organism>
<evidence type="ECO:0000256" key="1">
    <source>
        <dbReference type="SAM" id="MobiDB-lite"/>
    </source>
</evidence>
<dbReference type="AlphaFoldDB" id="D8SQV5"/>
<dbReference type="InParanoid" id="D8SQV5"/>
<dbReference type="Gramene" id="EFJ13233">
    <property type="protein sequence ID" value="EFJ13233"/>
    <property type="gene ID" value="SELMODRAFT_446373"/>
</dbReference>
<gene>
    <name evidence="3" type="ORF">SELMODRAFT_446373</name>
</gene>
<feature type="chain" id="PRO_5003122946" description="Legume lectin domain-containing protein" evidence="2">
    <location>
        <begin position="19"/>
        <end position="226"/>
    </location>
</feature>
<protein>
    <recommendedName>
        <fullName evidence="5">Legume lectin domain-containing protein</fullName>
    </recommendedName>
</protein>
<feature type="signal peptide" evidence="2">
    <location>
        <begin position="1"/>
        <end position="18"/>
    </location>
</feature>
<dbReference type="InterPro" id="IPR044821">
    <property type="entry name" value="At1g28695/At4g15970-like"/>
</dbReference>
<name>D8SQV5_SELML</name>
<feature type="region of interest" description="Disordered" evidence="1">
    <location>
        <begin position="80"/>
        <end position="113"/>
    </location>
</feature>
<evidence type="ECO:0008006" key="5">
    <source>
        <dbReference type="Google" id="ProtNLM"/>
    </source>
</evidence>